<feature type="region of interest" description="Disordered" evidence="1">
    <location>
        <begin position="39"/>
        <end position="80"/>
    </location>
</feature>
<dbReference type="AlphaFoldDB" id="A0A7X6FUY7"/>
<sequence>MGKAGWGGNLTTADRWIYGITFGGGLAITSFMKFAELFGDDESDPAPAVDTKTEPSVEPPETERPEENRNQSPSKNHNWW</sequence>
<comment type="caution">
    <text evidence="2">The sequence shown here is derived from an EMBL/GenBank/DDBJ whole genome shotgun (WGS) entry which is preliminary data.</text>
</comment>
<gene>
    <name evidence="2" type="ORF">HGG76_25730</name>
</gene>
<protein>
    <submittedName>
        <fullName evidence="2">Uncharacterized protein</fullName>
    </submittedName>
</protein>
<evidence type="ECO:0000313" key="2">
    <source>
        <dbReference type="EMBL" id="NKW11124.1"/>
    </source>
</evidence>
<feature type="compositionally biased region" description="Basic and acidic residues" evidence="1">
    <location>
        <begin position="51"/>
        <end position="69"/>
    </location>
</feature>
<dbReference type="Proteomes" id="UP000558475">
    <property type="component" value="Unassembled WGS sequence"/>
</dbReference>
<accession>A0A7X6FUY7</accession>
<name>A0A7X6FUY7_9HYPH</name>
<organism evidence="2 3">
    <name type="scientific">Brucella tritici</name>
    <dbReference type="NCBI Taxonomy" id="94626"/>
    <lineage>
        <taxon>Bacteria</taxon>
        <taxon>Pseudomonadati</taxon>
        <taxon>Pseudomonadota</taxon>
        <taxon>Alphaproteobacteria</taxon>
        <taxon>Hyphomicrobiales</taxon>
        <taxon>Brucellaceae</taxon>
        <taxon>Brucella/Ochrobactrum group</taxon>
        <taxon>Brucella</taxon>
    </lineage>
</organism>
<dbReference type="EMBL" id="JAAXZB010000003">
    <property type="protein sequence ID" value="NKW11124.1"/>
    <property type="molecule type" value="Genomic_DNA"/>
</dbReference>
<reference evidence="2 3" key="1">
    <citation type="submission" date="2020-04" db="EMBL/GenBank/DDBJ databases">
        <title>Whole genome sequencing of clinical and environmental type strains of Ochrobactrum.</title>
        <authorList>
            <person name="Dharne M."/>
        </authorList>
    </citation>
    <scope>NUCLEOTIDE SEQUENCE [LARGE SCALE GENOMIC DNA]</scope>
    <source>
        <strain evidence="2 3">DSM 13340</strain>
    </source>
</reference>
<proteinExistence type="predicted"/>
<evidence type="ECO:0000313" key="3">
    <source>
        <dbReference type="Proteomes" id="UP000558475"/>
    </source>
</evidence>
<evidence type="ECO:0000256" key="1">
    <source>
        <dbReference type="SAM" id="MobiDB-lite"/>
    </source>
</evidence>
<feature type="compositionally biased region" description="Polar residues" evidence="1">
    <location>
        <begin position="70"/>
        <end position="80"/>
    </location>
</feature>